<organism evidence="1 2">
    <name type="scientific">Nicotiana tabacum</name>
    <name type="common">Common tobacco</name>
    <dbReference type="NCBI Taxonomy" id="4097"/>
    <lineage>
        <taxon>Eukaryota</taxon>
        <taxon>Viridiplantae</taxon>
        <taxon>Streptophyta</taxon>
        <taxon>Embryophyta</taxon>
        <taxon>Tracheophyta</taxon>
        <taxon>Spermatophyta</taxon>
        <taxon>Magnoliopsida</taxon>
        <taxon>eudicotyledons</taxon>
        <taxon>Gunneridae</taxon>
        <taxon>Pentapetalae</taxon>
        <taxon>asterids</taxon>
        <taxon>lamiids</taxon>
        <taxon>Solanales</taxon>
        <taxon>Solanaceae</taxon>
        <taxon>Nicotianoideae</taxon>
        <taxon>Nicotianeae</taxon>
        <taxon>Nicotiana</taxon>
    </lineage>
</organism>
<protein>
    <submittedName>
        <fullName evidence="2">Uncharacterized protein LOC142174598</fullName>
    </submittedName>
</protein>
<dbReference type="RefSeq" id="XP_075096523.1">
    <property type="nucleotide sequence ID" value="XM_075240422.1"/>
</dbReference>
<proteinExistence type="predicted"/>
<reference evidence="2" key="2">
    <citation type="submission" date="2025-08" db="UniProtKB">
        <authorList>
            <consortium name="RefSeq"/>
        </authorList>
    </citation>
    <scope>IDENTIFICATION</scope>
    <source>
        <tissue evidence="2">Leaf</tissue>
    </source>
</reference>
<dbReference type="Proteomes" id="UP000790787">
    <property type="component" value="Chromosome 20"/>
</dbReference>
<accession>A0AC58TH21</accession>
<keyword evidence="1" id="KW-1185">Reference proteome</keyword>
<sequence length="198" mass="23024">MTLTNGYANLSCVFMHGKLVDYILFNDPPADIVADNSNSANIVVADDVVKKKFEKDNKIVRGHLLNHITNPLFDLFINYKSAKVVWDNLEKKYGADDGKKKYVFGKWIKFQMVDDKPIMEQVHEYENLTADSLNEGMEMCEILQANVLLEKFPSSWSDYRNQLKQKKKNLTLQELISHMRTEEANRLKDEESERLQDM</sequence>
<evidence type="ECO:0000313" key="1">
    <source>
        <dbReference type="Proteomes" id="UP000790787"/>
    </source>
</evidence>
<reference evidence="1" key="1">
    <citation type="journal article" date="2014" name="Nat. Commun.">
        <title>The tobacco genome sequence and its comparison with those of tomato and potato.</title>
        <authorList>
            <person name="Sierro N."/>
            <person name="Battey J.N."/>
            <person name="Ouadi S."/>
            <person name="Bakaher N."/>
            <person name="Bovet L."/>
            <person name="Willig A."/>
            <person name="Goepfert S."/>
            <person name="Peitsch M.C."/>
            <person name="Ivanov N.V."/>
        </authorList>
    </citation>
    <scope>NUCLEOTIDE SEQUENCE [LARGE SCALE GENOMIC DNA]</scope>
</reference>
<name>A0AC58TH21_TOBAC</name>
<evidence type="ECO:0000313" key="2">
    <source>
        <dbReference type="RefSeq" id="XP_075096523.1"/>
    </source>
</evidence>
<gene>
    <name evidence="2" type="primary">LOC142174598</name>
</gene>